<organism evidence="1 2">
    <name type="scientific">Moniliophthora roreri</name>
    <name type="common">Frosty pod rot fungus</name>
    <name type="synonym">Monilia roreri</name>
    <dbReference type="NCBI Taxonomy" id="221103"/>
    <lineage>
        <taxon>Eukaryota</taxon>
        <taxon>Fungi</taxon>
        <taxon>Dikarya</taxon>
        <taxon>Basidiomycota</taxon>
        <taxon>Agaricomycotina</taxon>
        <taxon>Agaricomycetes</taxon>
        <taxon>Agaricomycetidae</taxon>
        <taxon>Agaricales</taxon>
        <taxon>Marasmiineae</taxon>
        <taxon>Marasmiaceae</taxon>
        <taxon>Moniliophthora</taxon>
    </lineage>
</organism>
<dbReference type="Proteomes" id="UP000054988">
    <property type="component" value="Unassembled WGS sequence"/>
</dbReference>
<gene>
    <name evidence="1" type="ORF">WG66_1028</name>
</gene>
<proteinExistence type="predicted"/>
<protein>
    <submittedName>
        <fullName evidence="1">Uncharacterized protein</fullName>
    </submittedName>
</protein>
<comment type="caution">
    <text evidence="1">The sequence shown here is derived from an EMBL/GenBank/DDBJ whole genome shotgun (WGS) entry which is preliminary data.</text>
</comment>
<dbReference type="EMBL" id="LATX01000375">
    <property type="protein sequence ID" value="KTB46395.1"/>
    <property type="molecule type" value="Genomic_DNA"/>
</dbReference>
<evidence type="ECO:0000313" key="2">
    <source>
        <dbReference type="Proteomes" id="UP000054988"/>
    </source>
</evidence>
<sequence>MESMPIDKDMRMHSTSAAIIHIKLS</sequence>
<evidence type="ECO:0000313" key="1">
    <source>
        <dbReference type="EMBL" id="KTB46395.1"/>
    </source>
</evidence>
<accession>A0A0W0GCY5</accession>
<reference evidence="1 2" key="1">
    <citation type="submission" date="2015-12" db="EMBL/GenBank/DDBJ databases">
        <title>Draft genome sequence of Moniliophthora roreri, the causal agent of frosty pod rot of cacao.</title>
        <authorList>
            <person name="Aime M.C."/>
            <person name="Diaz-Valderrama J.R."/>
            <person name="Kijpornyongpan T."/>
            <person name="Phillips-Mora W."/>
        </authorList>
    </citation>
    <scope>NUCLEOTIDE SEQUENCE [LARGE SCALE GENOMIC DNA]</scope>
    <source>
        <strain evidence="1 2">MCA 2952</strain>
    </source>
</reference>
<name>A0A0W0GCY5_MONRR</name>
<dbReference type="AlphaFoldDB" id="A0A0W0GCY5"/>